<keyword evidence="1" id="KW-0175">Coiled coil</keyword>
<evidence type="ECO:0000313" key="3">
    <source>
        <dbReference type="EMBL" id="STX50955.1"/>
    </source>
</evidence>
<dbReference type="Gene3D" id="3.40.710.10">
    <property type="entry name" value="DD-peptidase/beta-lactamase superfamily"/>
    <property type="match status" value="1"/>
</dbReference>
<keyword evidence="4" id="KW-1185">Reference proteome</keyword>
<name>A0A378JID9_9GAMM</name>
<dbReference type="EMBL" id="UGOD01000001">
    <property type="protein sequence ID" value="STX50955.1"/>
    <property type="molecule type" value="Genomic_DNA"/>
</dbReference>
<dbReference type="InterPro" id="IPR012338">
    <property type="entry name" value="Beta-lactam/transpept-like"/>
</dbReference>
<reference evidence="3 4" key="1">
    <citation type="submission" date="2018-06" db="EMBL/GenBank/DDBJ databases">
        <authorList>
            <consortium name="Pathogen Informatics"/>
            <person name="Doyle S."/>
        </authorList>
    </citation>
    <scope>NUCLEOTIDE SEQUENCE [LARGE SCALE GENOMIC DNA]</scope>
    <source>
        <strain evidence="3 4">NCTC13316</strain>
    </source>
</reference>
<dbReference type="InterPro" id="IPR050491">
    <property type="entry name" value="AmpC-like"/>
</dbReference>
<sequence length="583" mass="66733">MNIYLDYFQYIMPKPSVDILQRITVPTHIPAISYAYVEPKEQNNTEFESTAIAFGKKNADSPATDVNNNTQFPASSLSKIVFTYLVLQWAEENKVQLDKPIYEIVNEKQIEVRKQLDESPKKTTQLEEQAKQLDDILEYERFVDKGKYPEQAKKLTIKHVLSHTTGLPNVGTNLHSTLAFNSEPGEEYSYSGESFLYLQKVLEATTGKSLEELAKQYVFDPLEMENSTFLPQSENTPTIVKVHTELGQPKNIYIGDPPVHAAGSLITTAQDFSKLMVAWLKNMGDTFKPKNADSFPTCGLGWHIYNYKNKDKDNKDEIIAYQYGENPNTRSFVAINVTDKKGAVFFTNSENGMRIANELFSAPDFAPIGDTEGLFKRMPNYPQGYDPVWQNTLEGLIAENAGKFDLARSKFTKALEFSNNHESSRLRLEWFNQAHPPISETQTFHKPLEHFAGILTNKYNEQRTLFIREGNLIHEQFGEEIKLIRVSETEFLPEKDQSYRIRFNGNQVSIDFLDGPPKQFDKHPLQKPQEGLSEKHSINEITNTAHLESAREVNQRYRNVVDDVRNKEETVKQENSLSFQTNP</sequence>
<protein>
    <submittedName>
        <fullName evidence="3">Putative secreted esterase</fullName>
    </submittedName>
</protein>
<dbReference type="Proteomes" id="UP000254794">
    <property type="component" value="Unassembled WGS sequence"/>
</dbReference>
<dbReference type="InterPro" id="IPR001466">
    <property type="entry name" value="Beta-lactam-related"/>
</dbReference>
<evidence type="ECO:0000256" key="1">
    <source>
        <dbReference type="SAM" id="Coils"/>
    </source>
</evidence>
<dbReference type="OrthoDB" id="119951at2"/>
<accession>A0A378JID9</accession>
<organism evidence="3 4">
    <name type="scientific">Legionella busanensis</name>
    <dbReference type="NCBI Taxonomy" id="190655"/>
    <lineage>
        <taxon>Bacteria</taxon>
        <taxon>Pseudomonadati</taxon>
        <taxon>Pseudomonadota</taxon>
        <taxon>Gammaproteobacteria</taxon>
        <taxon>Legionellales</taxon>
        <taxon>Legionellaceae</taxon>
        <taxon>Legionella</taxon>
    </lineage>
</organism>
<dbReference type="PANTHER" id="PTHR46825:SF12">
    <property type="entry name" value="PENICILLIN-BINDING PROTEIN 4"/>
    <property type="match status" value="1"/>
</dbReference>
<evidence type="ECO:0000259" key="2">
    <source>
        <dbReference type="Pfam" id="PF00144"/>
    </source>
</evidence>
<feature type="domain" description="Beta-lactamase-related" evidence="2">
    <location>
        <begin position="55"/>
        <end position="353"/>
    </location>
</feature>
<dbReference type="PANTHER" id="PTHR46825">
    <property type="entry name" value="D-ALANYL-D-ALANINE-CARBOXYPEPTIDASE/ENDOPEPTIDASE AMPH"/>
    <property type="match status" value="1"/>
</dbReference>
<dbReference type="Pfam" id="PF00144">
    <property type="entry name" value="Beta-lactamase"/>
    <property type="match status" value="1"/>
</dbReference>
<gene>
    <name evidence="3" type="ORF">NCTC13316_01044</name>
</gene>
<feature type="coiled-coil region" evidence="1">
    <location>
        <begin position="547"/>
        <end position="574"/>
    </location>
</feature>
<dbReference type="AlphaFoldDB" id="A0A378JID9"/>
<evidence type="ECO:0000313" key="4">
    <source>
        <dbReference type="Proteomes" id="UP000254794"/>
    </source>
</evidence>
<dbReference type="RefSeq" id="WP_115330624.1">
    <property type="nucleotide sequence ID" value="NZ_CAAAHP010000001.1"/>
</dbReference>
<dbReference type="SUPFAM" id="SSF56601">
    <property type="entry name" value="beta-lactamase/transpeptidase-like"/>
    <property type="match status" value="1"/>
</dbReference>
<proteinExistence type="predicted"/>